<organism evidence="1">
    <name type="scientific">uncultured Caudovirales phage</name>
    <dbReference type="NCBI Taxonomy" id="2100421"/>
    <lineage>
        <taxon>Viruses</taxon>
        <taxon>Duplodnaviria</taxon>
        <taxon>Heunggongvirae</taxon>
        <taxon>Uroviricota</taxon>
        <taxon>Caudoviricetes</taxon>
        <taxon>Peduoviridae</taxon>
        <taxon>Maltschvirus</taxon>
        <taxon>Maltschvirus maltsch</taxon>
    </lineage>
</organism>
<proteinExistence type="predicted"/>
<reference evidence="1" key="1">
    <citation type="submission" date="2020-04" db="EMBL/GenBank/DDBJ databases">
        <authorList>
            <person name="Chiriac C."/>
            <person name="Salcher M."/>
            <person name="Ghai R."/>
            <person name="Kavagutti S V."/>
        </authorList>
    </citation>
    <scope>NUCLEOTIDE SEQUENCE</scope>
</reference>
<evidence type="ECO:0000313" key="1">
    <source>
        <dbReference type="EMBL" id="CAB4131012.1"/>
    </source>
</evidence>
<gene>
    <name evidence="1" type="ORF">UFOVP132_34</name>
</gene>
<sequence>MKALVVTPFTPLSKNLASHRSAQGAIYADQLEFSGINVDLAMTGNIPDDYNEYDALYVYHGNDWFGTLNMFGGVKNYANIDSVIKMSKFKKRVYSIDIEYPDYHGMLRERLDRTPDAHPDWNLIDWEGLNIVKHRSTVIRPNDLFHDYPCISVGDSHAICLYRPGWLNVSVPFKTLHGALSAGLESFLPKDQKFTEIDFYFGNIDIRHHLCRFPDPIASTLKLVTAYVRHANMLAEKYDATVNLYEPLPIENESRKIPQTGYYKGKPFHGTWAERESVRLWFRSHLEIEAANTKRVFIKRWVDGLKNEAGELDFKYMEKPQSVHLSREYYPYWQGLKWNGISSLKGFME</sequence>
<dbReference type="EMBL" id="LR796247">
    <property type="protein sequence ID" value="CAB4131012.1"/>
    <property type="molecule type" value="Genomic_DNA"/>
</dbReference>
<name>A0A6J5LC22_9CAUD</name>
<protein>
    <submittedName>
        <fullName evidence="1">Uncharacterized protein</fullName>
    </submittedName>
</protein>
<accession>A0A6J5LC22</accession>